<dbReference type="InterPro" id="IPR036179">
    <property type="entry name" value="Ig-like_dom_sf"/>
</dbReference>
<dbReference type="InterPro" id="IPR013783">
    <property type="entry name" value="Ig-like_fold"/>
</dbReference>
<dbReference type="Proteomes" id="UP000520535">
    <property type="component" value="Unassembled WGS sequence"/>
</dbReference>
<organism evidence="4 5">
    <name type="scientific">Brachypteracias leptosomus</name>
    <name type="common">short-legged ground-roller</name>
    <dbReference type="NCBI Taxonomy" id="135165"/>
    <lineage>
        <taxon>Eukaryota</taxon>
        <taxon>Metazoa</taxon>
        <taxon>Chordata</taxon>
        <taxon>Craniata</taxon>
        <taxon>Vertebrata</taxon>
        <taxon>Euteleostomi</taxon>
        <taxon>Archelosauria</taxon>
        <taxon>Archosauria</taxon>
        <taxon>Dinosauria</taxon>
        <taxon>Saurischia</taxon>
        <taxon>Theropoda</taxon>
        <taxon>Coelurosauria</taxon>
        <taxon>Aves</taxon>
        <taxon>Neognathae</taxon>
        <taxon>Neoaves</taxon>
        <taxon>Telluraves</taxon>
        <taxon>Coraciimorphae</taxon>
        <taxon>Coraciiformes</taxon>
        <taxon>Brachypteraciidae</taxon>
        <taxon>Brachypteracias</taxon>
    </lineage>
</organism>
<feature type="domain" description="Ig-like" evidence="3">
    <location>
        <begin position="10"/>
        <end position="87"/>
    </location>
</feature>
<feature type="region of interest" description="Disordered" evidence="2">
    <location>
        <begin position="1"/>
        <end position="30"/>
    </location>
</feature>
<evidence type="ECO:0000256" key="1">
    <source>
        <dbReference type="ARBA" id="ARBA00022553"/>
    </source>
</evidence>
<dbReference type="FunFam" id="2.60.40.10:FF:002232">
    <property type="entry name" value="Intercellular adhesion molecule 3"/>
    <property type="match status" value="1"/>
</dbReference>
<name>A0A7L2W0C2_9AVES</name>
<dbReference type="Pfam" id="PF13895">
    <property type="entry name" value="Ig_2"/>
    <property type="match status" value="1"/>
</dbReference>
<comment type="caution">
    <text evidence="4">The sequence shown here is derived from an EMBL/GenBank/DDBJ whole genome shotgun (WGS) entry which is preliminary data.</text>
</comment>
<evidence type="ECO:0000313" key="4">
    <source>
        <dbReference type="EMBL" id="NXS62407.1"/>
    </source>
</evidence>
<dbReference type="PANTHER" id="PTHR13771:SF9">
    <property type="entry name" value="INTERCELLULAR ADHESION MOLECULE 5"/>
    <property type="match status" value="1"/>
</dbReference>
<dbReference type="GO" id="GO:0007155">
    <property type="term" value="P:cell adhesion"/>
    <property type="evidence" value="ECO:0007669"/>
    <property type="project" value="InterPro"/>
</dbReference>
<dbReference type="AlphaFoldDB" id="A0A7L2W0C2"/>
<dbReference type="Gene3D" id="2.60.40.10">
    <property type="entry name" value="Immunoglobulins"/>
    <property type="match status" value="1"/>
</dbReference>
<evidence type="ECO:0000256" key="2">
    <source>
        <dbReference type="SAM" id="MobiDB-lite"/>
    </source>
</evidence>
<feature type="non-terminal residue" evidence="4">
    <location>
        <position position="1"/>
    </location>
</feature>
<evidence type="ECO:0000259" key="3">
    <source>
        <dbReference type="PROSITE" id="PS50835"/>
    </source>
</evidence>
<gene>
    <name evidence="4" type="primary">Icam1</name>
    <name evidence="4" type="ORF">BRALEP_R14620</name>
</gene>
<dbReference type="InterPro" id="IPR047012">
    <property type="entry name" value="ICAM_VCAM"/>
</dbReference>
<keyword evidence="5" id="KW-1185">Reference proteome</keyword>
<dbReference type="InterPro" id="IPR007110">
    <property type="entry name" value="Ig-like_dom"/>
</dbReference>
<protein>
    <submittedName>
        <fullName evidence="4">ICAM1 protein</fullName>
    </submittedName>
</protein>
<dbReference type="SUPFAM" id="SSF48726">
    <property type="entry name" value="Immunoglobulin"/>
    <property type="match status" value="1"/>
</dbReference>
<keyword evidence="1" id="KW-0597">Phosphoprotein</keyword>
<dbReference type="PROSITE" id="PS50835">
    <property type="entry name" value="IG_LIKE"/>
    <property type="match status" value="1"/>
</dbReference>
<proteinExistence type="predicted"/>
<accession>A0A7L2W0C2</accession>
<dbReference type="OrthoDB" id="6250964at2759"/>
<dbReference type="GO" id="GO:0005178">
    <property type="term" value="F:integrin binding"/>
    <property type="evidence" value="ECO:0007669"/>
    <property type="project" value="InterPro"/>
</dbReference>
<dbReference type="EMBL" id="VYZX01029339">
    <property type="protein sequence ID" value="NXS62407.1"/>
    <property type="molecule type" value="Genomic_DNA"/>
</dbReference>
<reference evidence="4 5" key="1">
    <citation type="submission" date="2019-09" db="EMBL/GenBank/DDBJ databases">
        <title>Bird 10,000 Genomes (B10K) Project - Family phase.</title>
        <authorList>
            <person name="Zhang G."/>
        </authorList>
    </citation>
    <scope>NUCLEOTIDE SEQUENCE [LARGE SCALE GENOMIC DNA]</scope>
    <source>
        <strain evidence="4">B10K-DU-012-52</strain>
    </source>
</reference>
<dbReference type="PANTHER" id="PTHR13771">
    <property type="entry name" value="INTERCELLULAR ADHESION MOLECULE"/>
    <property type="match status" value="1"/>
</dbReference>
<sequence>ILVSPPTAKPRLEEQSCPHHQNWTEGQEETLRCRARGNPPPELECVRGDGQPFPPEVPRPVTRAHAGTYLCWATNPLGTAQRRVTVTVHCEQPGGGLEGLEVLEGLGLEGSW</sequence>
<feature type="non-terminal residue" evidence="4">
    <location>
        <position position="112"/>
    </location>
</feature>
<dbReference type="GO" id="GO:0005886">
    <property type="term" value="C:plasma membrane"/>
    <property type="evidence" value="ECO:0007669"/>
    <property type="project" value="TreeGrafter"/>
</dbReference>
<evidence type="ECO:0000313" key="5">
    <source>
        <dbReference type="Proteomes" id="UP000520535"/>
    </source>
</evidence>